<accession>A0A7X3MP16</accession>
<evidence type="ECO:0000256" key="2">
    <source>
        <dbReference type="ARBA" id="ARBA00023027"/>
    </source>
</evidence>
<dbReference type="CDD" id="cd12164">
    <property type="entry name" value="GDH_like_2"/>
    <property type="match status" value="1"/>
</dbReference>
<comment type="caution">
    <text evidence="4">The sequence shown here is derived from an EMBL/GenBank/DDBJ whole genome shotgun (WGS) entry which is preliminary data.</text>
</comment>
<dbReference type="OrthoDB" id="9787219at2"/>
<evidence type="ECO:0000259" key="3">
    <source>
        <dbReference type="Pfam" id="PF02826"/>
    </source>
</evidence>
<reference evidence="4 5" key="2">
    <citation type="submission" date="2020-01" db="EMBL/GenBank/DDBJ databases">
        <title>Microvirga sp. nov., an arsenate reduction bacterium isolated from Tibet hotspring sediments.</title>
        <authorList>
            <person name="Xian W.-D."/>
            <person name="Li W.-J."/>
        </authorList>
    </citation>
    <scope>NUCLEOTIDE SEQUENCE [LARGE SCALE GENOMIC DNA]</scope>
    <source>
        <strain evidence="4 5">KCTC 23863</strain>
    </source>
</reference>
<dbReference type="PANTHER" id="PTHR43333">
    <property type="entry name" value="2-HACID_DH_C DOMAIN-CONTAINING PROTEIN"/>
    <property type="match status" value="1"/>
</dbReference>
<dbReference type="GO" id="GO:0016491">
    <property type="term" value="F:oxidoreductase activity"/>
    <property type="evidence" value="ECO:0007669"/>
    <property type="project" value="UniProtKB-KW"/>
</dbReference>
<dbReference type="AlphaFoldDB" id="A0A7X3MP16"/>
<dbReference type="InterPro" id="IPR006140">
    <property type="entry name" value="D-isomer_DH_NAD-bd"/>
</dbReference>
<proteinExistence type="predicted"/>
<feature type="domain" description="D-isomer specific 2-hydroxyacid dehydrogenase NAD-binding" evidence="3">
    <location>
        <begin position="103"/>
        <end position="273"/>
    </location>
</feature>
<dbReference type="InterPro" id="IPR036291">
    <property type="entry name" value="NAD(P)-bd_dom_sf"/>
</dbReference>
<keyword evidence="5" id="KW-1185">Reference proteome</keyword>
<keyword evidence="2" id="KW-0520">NAD</keyword>
<gene>
    <name evidence="4" type="ORF">GR328_03565</name>
</gene>
<keyword evidence="4" id="KW-0670">Pyruvate</keyword>
<dbReference type="GO" id="GO:0051287">
    <property type="term" value="F:NAD binding"/>
    <property type="evidence" value="ECO:0007669"/>
    <property type="project" value="InterPro"/>
</dbReference>
<dbReference type="Proteomes" id="UP000436483">
    <property type="component" value="Unassembled WGS sequence"/>
</dbReference>
<reference evidence="4 5" key="1">
    <citation type="submission" date="2019-12" db="EMBL/GenBank/DDBJ databases">
        <authorList>
            <person name="Yuan C.-G."/>
        </authorList>
    </citation>
    <scope>NUCLEOTIDE SEQUENCE [LARGE SCALE GENOMIC DNA]</scope>
    <source>
        <strain evidence="4 5">KCTC 23863</strain>
    </source>
</reference>
<dbReference type="Gene3D" id="3.40.50.720">
    <property type="entry name" value="NAD(P)-binding Rossmann-like Domain"/>
    <property type="match status" value="2"/>
</dbReference>
<organism evidence="4 5">
    <name type="scientific">Microvirga makkahensis</name>
    <dbReference type="NCBI Taxonomy" id="1128670"/>
    <lineage>
        <taxon>Bacteria</taxon>
        <taxon>Pseudomonadati</taxon>
        <taxon>Pseudomonadota</taxon>
        <taxon>Alphaproteobacteria</taxon>
        <taxon>Hyphomicrobiales</taxon>
        <taxon>Methylobacteriaceae</taxon>
        <taxon>Microvirga</taxon>
    </lineage>
</organism>
<evidence type="ECO:0000313" key="4">
    <source>
        <dbReference type="EMBL" id="MXQ10545.1"/>
    </source>
</evidence>
<dbReference type="SUPFAM" id="SSF51735">
    <property type="entry name" value="NAD(P)-binding Rossmann-fold domains"/>
    <property type="match status" value="1"/>
</dbReference>
<protein>
    <submittedName>
        <fullName evidence="4">Glyoxylate/hydroxypyruvate reductase A</fullName>
    </submittedName>
</protein>
<dbReference type="EMBL" id="WURB01000002">
    <property type="protein sequence ID" value="MXQ10545.1"/>
    <property type="molecule type" value="Genomic_DNA"/>
</dbReference>
<evidence type="ECO:0000313" key="5">
    <source>
        <dbReference type="Proteomes" id="UP000436483"/>
    </source>
</evidence>
<keyword evidence="1" id="KW-0560">Oxidoreductase</keyword>
<sequence length="308" mass="33771">MSVLYLADPKRGPRWKSMFVAEAPDIPFLLAEDNVAQHDVRYLITWELPPNLLKRYPNLEVVFSAGAGTEQFTSDLVPLQIPVVRMVEPGIASGMAEYVTFGVLMLHRDMLEYIADQRRATWSPRLIVPAPRRRVGIMGLGTLGLATLEQLRTFGFQLSGWNRSARFIEGVTTYAGNGELEAFLAPCDILVCLLPLTDETRGILSSRLFAALPPGAGVVNAGRGGHLVEADLLDALESGQIRGAVLDVFATEPLPQDHPFWKHPQILVTPHIASMTQPETAAKVVIANIRRHQAGEPLINVVDRSANA</sequence>
<dbReference type="Pfam" id="PF02826">
    <property type="entry name" value="2-Hacid_dh_C"/>
    <property type="match status" value="1"/>
</dbReference>
<dbReference type="RefSeq" id="WP_160883150.1">
    <property type="nucleotide sequence ID" value="NZ_WURB01000002.1"/>
</dbReference>
<name>A0A7X3MP16_9HYPH</name>
<dbReference type="PANTHER" id="PTHR43333:SF1">
    <property type="entry name" value="D-ISOMER SPECIFIC 2-HYDROXYACID DEHYDROGENASE NAD-BINDING DOMAIN-CONTAINING PROTEIN"/>
    <property type="match status" value="1"/>
</dbReference>
<evidence type="ECO:0000256" key="1">
    <source>
        <dbReference type="ARBA" id="ARBA00023002"/>
    </source>
</evidence>